<dbReference type="EMBL" id="ML122257">
    <property type="protein sequence ID" value="RPD63241.1"/>
    <property type="molecule type" value="Genomic_DNA"/>
</dbReference>
<evidence type="ECO:0000313" key="2">
    <source>
        <dbReference type="Proteomes" id="UP000313359"/>
    </source>
</evidence>
<protein>
    <submittedName>
        <fullName evidence="1">Uncharacterized protein</fullName>
    </submittedName>
</protein>
<gene>
    <name evidence="1" type="ORF">L227DRAFT_419187</name>
</gene>
<sequence>MLLRSGVCALPAARRWAHDIPYSIRQAEKPYCELPAILSVFDAQGSGPVSMDALQDASLGHRMYGSNSLTNVRAFERVTMPPTHGRRAAVGRLVQGVRSSRTTGCVQVAGASRESRMTVTEDMAWPQNAVNPLGPSEAHRSVRDGRCRVFPDDTLPTQMLVRRSLRSRVQDYAVPRAADLKLRGADHP</sequence>
<keyword evidence="2" id="KW-1185">Reference proteome</keyword>
<dbReference type="AlphaFoldDB" id="A0A5C2SHT9"/>
<accession>A0A5C2SHT9</accession>
<proteinExistence type="predicted"/>
<dbReference type="Proteomes" id="UP000313359">
    <property type="component" value="Unassembled WGS sequence"/>
</dbReference>
<organism evidence="1 2">
    <name type="scientific">Lentinus tigrinus ALCF2SS1-6</name>
    <dbReference type="NCBI Taxonomy" id="1328759"/>
    <lineage>
        <taxon>Eukaryota</taxon>
        <taxon>Fungi</taxon>
        <taxon>Dikarya</taxon>
        <taxon>Basidiomycota</taxon>
        <taxon>Agaricomycotina</taxon>
        <taxon>Agaricomycetes</taxon>
        <taxon>Polyporales</taxon>
        <taxon>Polyporaceae</taxon>
        <taxon>Lentinus</taxon>
    </lineage>
</organism>
<name>A0A5C2SHT9_9APHY</name>
<reference evidence="1" key="1">
    <citation type="journal article" date="2018" name="Genome Biol. Evol.">
        <title>Genomics and development of Lentinus tigrinus, a white-rot wood-decaying mushroom with dimorphic fruiting bodies.</title>
        <authorList>
            <person name="Wu B."/>
            <person name="Xu Z."/>
            <person name="Knudson A."/>
            <person name="Carlson A."/>
            <person name="Chen N."/>
            <person name="Kovaka S."/>
            <person name="LaButti K."/>
            <person name="Lipzen A."/>
            <person name="Pennachio C."/>
            <person name="Riley R."/>
            <person name="Schakwitz W."/>
            <person name="Umezawa K."/>
            <person name="Ohm R.A."/>
            <person name="Grigoriev I.V."/>
            <person name="Nagy L.G."/>
            <person name="Gibbons J."/>
            <person name="Hibbett D."/>
        </authorList>
    </citation>
    <scope>NUCLEOTIDE SEQUENCE [LARGE SCALE GENOMIC DNA]</scope>
    <source>
        <strain evidence="1">ALCF2SS1-6</strain>
    </source>
</reference>
<evidence type="ECO:0000313" key="1">
    <source>
        <dbReference type="EMBL" id="RPD63241.1"/>
    </source>
</evidence>
<dbReference type="OrthoDB" id="10447676at2759"/>